<evidence type="ECO:0000259" key="1">
    <source>
        <dbReference type="Pfam" id="PF05171"/>
    </source>
</evidence>
<dbReference type="InterPro" id="IPR053733">
    <property type="entry name" value="Heme_Transport_Util_sf"/>
</dbReference>
<proteinExistence type="predicted"/>
<accession>H6KZL2</accession>
<dbReference type="SUPFAM" id="SSF144064">
    <property type="entry name" value="Heme iron utilization protein-like"/>
    <property type="match status" value="1"/>
</dbReference>
<dbReference type="Pfam" id="PF05171">
    <property type="entry name" value="HemS"/>
    <property type="match status" value="2"/>
</dbReference>
<protein>
    <submittedName>
        <fullName evidence="2">Hemin-degrading</fullName>
    </submittedName>
</protein>
<dbReference type="STRING" id="984262.SGRA_3060"/>
<dbReference type="Gene3D" id="3.40.1570.10">
    <property type="entry name" value="HemS/ChuS/ChuX like domains"/>
    <property type="match status" value="2"/>
</dbReference>
<dbReference type="Proteomes" id="UP000007519">
    <property type="component" value="Chromosome"/>
</dbReference>
<dbReference type="eggNOG" id="COG3720">
    <property type="taxonomic scope" value="Bacteria"/>
</dbReference>
<organism evidence="2 3">
    <name type="scientific">Saprospira grandis (strain Lewin)</name>
    <dbReference type="NCBI Taxonomy" id="984262"/>
    <lineage>
        <taxon>Bacteria</taxon>
        <taxon>Pseudomonadati</taxon>
        <taxon>Bacteroidota</taxon>
        <taxon>Saprospiria</taxon>
        <taxon>Saprospirales</taxon>
        <taxon>Saprospiraceae</taxon>
        <taxon>Saprospira</taxon>
    </lineage>
</organism>
<keyword evidence="3" id="KW-1185">Reference proteome</keyword>
<feature type="domain" description="Haemin-degrading HemS/ChuX" evidence="1">
    <location>
        <begin position="35"/>
        <end position="165"/>
    </location>
</feature>
<dbReference type="RefSeq" id="WP_015693387.1">
    <property type="nucleotide sequence ID" value="NC_016940.1"/>
</dbReference>
<evidence type="ECO:0000313" key="2">
    <source>
        <dbReference type="EMBL" id="AFC25788.1"/>
    </source>
</evidence>
<dbReference type="HOGENOM" id="CLU_034543_0_0_10"/>
<gene>
    <name evidence="2" type="primary">hmuS</name>
    <name evidence="2" type="ordered locus">SGRA_3060</name>
</gene>
<dbReference type="GO" id="GO:0006826">
    <property type="term" value="P:iron ion transport"/>
    <property type="evidence" value="ECO:0007669"/>
    <property type="project" value="InterPro"/>
</dbReference>
<sequence length="358" mass="40200">MENQLNTPQDLAQAYAALQAETPHLRIRQAAQKLGVAELSLLELELGGRCIRLENKPQEILASLAPLGRLMALTRNPYVVHERKGIYENVSFMGPTQQVGLVVNPDIDLRLFLSSWTHVYAVGIPKGKEVLHGLQFFDNRGEAVHKVYCTKESNMEAYQQLLDKFRAEDQSPLALLPYPHWEGPEASKAEVDVAAFQEDWLNLQDTHDFFGMLKRHGLARQDALRLAPEGHARQMEKAAVSQMLEKASETGQPIMVFVGNKGCIQIHTGPVKRIVERGTWINVMDPDFNLHLDLAGVAEAWWVRKPSADGIVSSLELFDEQGELIAYFFGARKPGIPEREDWRALLNTLPVLVQPESV</sequence>
<reference evidence="2 3" key="1">
    <citation type="journal article" date="2012" name="Stand. Genomic Sci.">
        <title>Complete genome sequencing and analysis of Saprospira grandis str. Lewin, a predatory marine bacterium.</title>
        <authorList>
            <person name="Saw J.H."/>
            <person name="Yuryev A."/>
            <person name="Kanbe M."/>
            <person name="Hou S."/>
            <person name="Young A.G."/>
            <person name="Aizawa S."/>
            <person name="Alam M."/>
        </authorList>
    </citation>
    <scope>NUCLEOTIDE SEQUENCE [LARGE SCALE GENOMIC DNA]</scope>
    <source>
        <strain evidence="2 3">Lewin</strain>
    </source>
</reference>
<dbReference type="OrthoDB" id="316630at2"/>
<dbReference type="EMBL" id="CP002831">
    <property type="protein sequence ID" value="AFC25788.1"/>
    <property type="molecule type" value="Genomic_DNA"/>
</dbReference>
<dbReference type="InterPro" id="IPR007845">
    <property type="entry name" value="HemS/ChuX_dom"/>
</dbReference>
<feature type="domain" description="Haemin-degrading HemS/ChuX" evidence="1">
    <location>
        <begin position="218"/>
        <end position="349"/>
    </location>
</feature>
<dbReference type="CDD" id="cd16830">
    <property type="entry name" value="HemS-like_N"/>
    <property type="match status" value="1"/>
</dbReference>
<dbReference type="KEGG" id="sgn:SGRA_3060"/>
<dbReference type="AlphaFoldDB" id="H6KZL2"/>
<dbReference type="CDD" id="cd16831">
    <property type="entry name" value="HemS-like_C"/>
    <property type="match status" value="1"/>
</dbReference>
<name>H6KZL2_SAPGL</name>
<evidence type="ECO:0000313" key="3">
    <source>
        <dbReference type="Proteomes" id="UP000007519"/>
    </source>
</evidence>